<dbReference type="Proteomes" id="UP000015102">
    <property type="component" value="Unassembled WGS sequence"/>
</dbReference>
<organism evidence="1 2">
    <name type="scientific">Megaselia scalaris</name>
    <name type="common">Humpbacked fly</name>
    <name type="synonym">Phora scalaris</name>
    <dbReference type="NCBI Taxonomy" id="36166"/>
    <lineage>
        <taxon>Eukaryota</taxon>
        <taxon>Metazoa</taxon>
        <taxon>Ecdysozoa</taxon>
        <taxon>Arthropoda</taxon>
        <taxon>Hexapoda</taxon>
        <taxon>Insecta</taxon>
        <taxon>Pterygota</taxon>
        <taxon>Neoptera</taxon>
        <taxon>Endopterygota</taxon>
        <taxon>Diptera</taxon>
        <taxon>Brachycera</taxon>
        <taxon>Muscomorpha</taxon>
        <taxon>Platypezoidea</taxon>
        <taxon>Phoridae</taxon>
        <taxon>Megaseliini</taxon>
        <taxon>Megaselia</taxon>
    </lineage>
</organism>
<keyword evidence="2" id="KW-1185">Reference proteome</keyword>
<dbReference type="HOGENOM" id="CLU_1580295_0_0_1"/>
<dbReference type="AlphaFoldDB" id="T1GXX4"/>
<reference evidence="2" key="1">
    <citation type="submission" date="2013-02" db="EMBL/GenBank/DDBJ databases">
        <authorList>
            <person name="Hughes D."/>
        </authorList>
    </citation>
    <scope>NUCLEOTIDE SEQUENCE</scope>
    <source>
        <strain>Durham</strain>
        <strain evidence="2">NC isolate 2 -- Noor lab</strain>
    </source>
</reference>
<evidence type="ECO:0000313" key="2">
    <source>
        <dbReference type="Proteomes" id="UP000015102"/>
    </source>
</evidence>
<reference evidence="1" key="2">
    <citation type="submission" date="2015-06" db="UniProtKB">
        <authorList>
            <consortium name="EnsemblMetazoa"/>
        </authorList>
    </citation>
    <scope>IDENTIFICATION</scope>
</reference>
<proteinExistence type="predicted"/>
<name>T1GXX4_MEGSC</name>
<accession>T1GXX4</accession>
<evidence type="ECO:0000313" key="1">
    <source>
        <dbReference type="EnsemblMetazoa" id="MESCA008687-PA"/>
    </source>
</evidence>
<dbReference type="EMBL" id="CAQQ02384811">
    <property type="status" value="NOT_ANNOTATED_CDS"/>
    <property type="molecule type" value="Genomic_DNA"/>
</dbReference>
<sequence length="169" mass="19032">MSYVKAARATTNTFQTVRGFRQGDELSCSFFNILLGSSSLEMYCFFLYRRSDSNKRARILDYGSLVGFMKIFCEEIEDCNGVSKLRKVLSKEEVIPEYIRKPDGRCVEDSKEGRRALLLAIFQDSSYHIQTGLGSFKANSYAISLPSTSTCPENQHSLSECLQCGLTIV</sequence>
<protein>
    <submittedName>
        <fullName evidence="1">Uncharacterized protein</fullName>
    </submittedName>
</protein>
<dbReference type="EnsemblMetazoa" id="MESCA008687-RA">
    <property type="protein sequence ID" value="MESCA008687-PA"/>
    <property type="gene ID" value="MESCA008687"/>
</dbReference>
<dbReference type="EMBL" id="CAQQ02384812">
    <property type="status" value="NOT_ANNOTATED_CDS"/>
    <property type="molecule type" value="Genomic_DNA"/>
</dbReference>